<feature type="signal peptide" evidence="1">
    <location>
        <begin position="1"/>
        <end position="18"/>
    </location>
</feature>
<evidence type="ECO:0000256" key="1">
    <source>
        <dbReference type="SAM" id="SignalP"/>
    </source>
</evidence>
<comment type="caution">
    <text evidence="3">The sequence shown here is derived from an EMBL/GenBank/DDBJ whole genome shotgun (WGS) entry which is preliminary data.</text>
</comment>
<evidence type="ECO:0000259" key="2">
    <source>
        <dbReference type="PROSITE" id="PS52015"/>
    </source>
</evidence>
<dbReference type="GO" id="GO:0055085">
    <property type="term" value="P:transmembrane transport"/>
    <property type="evidence" value="ECO:0007669"/>
    <property type="project" value="InterPro"/>
</dbReference>
<reference evidence="3 4" key="1">
    <citation type="submission" date="2019-01" db="EMBL/GenBank/DDBJ databases">
        <title>Mucilaginibacter antarcticum sp. nov., isolated from antarctic soil.</title>
        <authorList>
            <person name="Yan Y.-Q."/>
            <person name="Du Z.-J."/>
        </authorList>
    </citation>
    <scope>NUCLEOTIDE SEQUENCE [LARGE SCALE GENOMIC DNA]</scope>
    <source>
        <strain evidence="3 4">F01003</strain>
    </source>
</reference>
<dbReference type="InterPro" id="IPR037682">
    <property type="entry name" value="TonB_C"/>
</dbReference>
<feature type="domain" description="TonB C-terminal" evidence="2">
    <location>
        <begin position="228"/>
        <end position="273"/>
    </location>
</feature>
<organism evidence="3 4">
    <name type="scientific">Mucilaginibacter gilvus</name>
    <dbReference type="NCBI Taxonomy" id="2305909"/>
    <lineage>
        <taxon>Bacteria</taxon>
        <taxon>Pseudomonadati</taxon>
        <taxon>Bacteroidota</taxon>
        <taxon>Sphingobacteriia</taxon>
        <taxon>Sphingobacteriales</taxon>
        <taxon>Sphingobacteriaceae</taxon>
        <taxon>Mucilaginibacter</taxon>
    </lineage>
</organism>
<accession>A0A444MP29</accession>
<keyword evidence="1" id="KW-0732">Signal</keyword>
<name>A0A444MP29_9SPHI</name>
<sequence length="273" mass="31419">MKFILTALFLSFALHCFAQNQDVYFYKKNGDTVSTKDSADFIRIVREPDAGSELYNVLDYYPSGKRKLVGKSSSIYPQRFEGPCMEYFETGKRSLVYNNTKGWKAGDCYRYYPNGVLYMHIEYPTEQFSYNLLKDAYIKQIYDSTGVVKFTDGNGYYTLYNDAFTEINDEGAFKNSKREGSWKGIDEYTKVAFKEEYKNGELISAMATKNGKTCTYPGKREVPPEYPGGGAAFLKYLSRHFKYPAEERNKKIQGKVILTFYVEEDGKLSDICL</sequence>
<dbReference type="PROSITE" id="PS52015">
    <property type="entry name" value="TONB_CTD"/>
    <property type="match status" value="1"/>
</dbReference>
<dbReference type="Proteomes" id="UP000286701">
    <property type="component" value="Unassembled WGS sequence"/>
</dbReference>
<proteinExistence type="predicted"/>
<keyword evidence="4" id="KW-1185">Reference proteome</keyword>
<dbReference type="EMBL" id="SBIW01000004">
    <property type="protein sequence ID" value="RWY52376.1"/>
    <property type="molecule type" value="Genomic_DNA"/>
</dbReference>
<dbReference type="AlphaFoldDB" id="A0A444MP29"/>
<protein>
    <recommendedName>
        <fullName evidence="2">TonB C-terminal domain-containing protein</fullName>
    </recommendedName>
</protein>
<feature type="chain" id="PRO_5019061148" description="TonB C-terminal domain-containing protein" evidence="1">
    <location>
        <begin position="19"/>
        <end position="273"/>
    </location>
</feature>
<dbReference type="SUPFAM" id="SSF74653">
    <property type="entry name" value="TolA/TonB C-terminal domain"/>
    <property type="match status" value="1"/>
</dbReference>
<gene>
    <name evidence="3" type="ORF">EPL05_10730</name>
</gene>
<evidence type="ECO:0000313" key="4">
    <source>
        <dbReference type="Proteomes" id="UP000286701"/>
    </source>
</evidence>
<dbReference type="RefSeq" id="WP_128533962.1">
    <property type="nucleotide sequence ID" value="NZ_SBIW01000004.1"/>
</dbReference>
<dbReference type="Gene3D" id="3.30.1150.10">
    <property type="match status" value="1"/>
</dbReference>
<dbReference type="OrthoDB" id="649093at2"/>
<evidence type="ECO:0000313" key="3">
    <source>
        <dbReference type="EMBL" id="RWY52376.1"/>
    </source>
</evidence>